<feature type="compositionally biased region" description="Basic and acidic residues" evidence="1">
    <location>
        <begin position="114"/>
        <end position="124"/>
    </location>
</feature>
<dbReference type="Proteomes" id="UP001501020">
    <property type="component" value="Unassembled WGS sequence"/>
</dbReference>
<proteinExistence type="predicted"/>
<feature type="region of interest" description="Disordered" evidence="1">
    <location>
        <begin position="89"/>
        <end position="166"/>
    </location>
</feature>
<feature type="compositionally biased region" description="Basic and acidic residues" evidence="1">
    <location>
        <begin position="89"/>
        <end position="100"/>
    </location>
</feature>
<reference evidence="3 4" key="1">
    <citation type="journal article" date="2019" name="Int. J. Syst. Evol. Microbiol.">
        <title>The Global Catalogue of Microorganisms (GCM) 10K type strain sequencing project: providing services to taxonomists for standard genome sequencing and annotation.</title>
        <authorList>
            <consortium name="The Broad Institute Genomics Platform"/>
            <consortium name="The Broad Institute Genome Sequencing Center for Infectious Disease"/>
            <person name="Wu L."/>
            <person name="Ma J."/>
        </authorList>
    </citation>
    <scope>NUCLEOTIDE SEQUENCE [LARGE SCALE GENOMIC DNA]</scope>
    <source>
        <strain evidence="3 4">JCM 13850</strain>
    </source>
</reference>
<evidence type="ECO:0008006" key="5">
    <source>
        <dbReference type="Google" id="ProtNLM"/>
    </source>
</evidence>
<keyword evidence="4" id="KW-1185">Reference proteome</keyword>
<dbReference type="RefSeq" id="WP_344270713.1">
    <property type="nucleotide sequence ID" value="NZ_BAAAMR010000042.1"/>
</dbReference>
<feature type="transmembrane region" description="Helical" evidence="2">
    <location>
        <begin position="280"/>
        <end position="299"/>
    </location>
</feature>
<feature type="region of interest" description="Disordered" evidence="1">
    <location>
        <begin position="181"/>
        <end position="241"/>
    </location>
</feature>
<feature type="transmembrane region" description="Helical" evidence="2">
    <location>
        <begin position="256"/>
        <end position="274"/>
    </location>
</feature>
<sequence length="314" mass="32324">MNRRGNGLSADTYAPLVDLAPHLADAMLAALGEAGVAAYATSPDGLPEIAGTAGDTVGDVLDRLYVDVEMKPAAEGILRAHLARLRDAGVRGDGDGRPETDLADAGPDPSPARDGTHDVPRDGAFDGAFDGVFDGTAPGGPGDAEAGGGSGKDDASGGGGGEKGRDLDEDAIWAEIVAGFDTAPEGDEVPWPDQENIDEKPRPPREGDDRTGRLPRARVIRPADDAPEFPPGDDGEGHYIPPPPPPLPSADPLTKGAWIALIGGPVYLLVTVILDWEVPGWAAFLAVAAFIGGFVTLVLRMGDEPRDPDDGAVV</sequence>
<evidence type="ECO:0000313" key="3">
    <source>
        <dbReference type="EMBL" id="GAA2145836.1"/>
    </source>
</evidence>
<evidence type="ECO:0000256" key="1">
    <source>
        <dbReference type="SAM" id="MobiDB-lite"/>
    </source>
</evidence>
<gene>
    <name evidence="3" type="ORF">GCM10009727_46660</name>
</gene>
<keyword evidence="2" id="KW-0472">Membrane</keyword>
<feature type="compositionally biased region" description="Acidic residues" evidence="1">
    <location>
        <begin position="225"/>
        <end position="234"/>
    </location>
</feature>
<evidence type="ECO:0000313" key="4">
    <source>
        <dbReference type="Proteomes" id="UP001501020"/>
    </source>
</evidence>
<name>A0ABN2ZQD7_9ACTN</name>
<keyword evidence="2" id="KW-0812">Transmembrane</keyword>
<protein>
    <recommendedName>
        <fullName evidence="5">DUF308 domain-containing protein</fullName>
    </recommendedName>
</protein>
<accession>A0ABN2ZQD7</accession>
<comment type="caution">
    <text evidence="3">The sequence shown here is derived from an EMBL/GenBank/DDBJ whole genome shotgun (WGS) entry which is preliminary data.</text>
</comment>
<feature type="compositionally biased region" description="Gly residues" evidence="1">
    <location>
        <begin position="137"/>
        <end position="161"/>
    </location>
</feature>
<evidence type="ECO:0000256" key="2">
    <source>
        <dbReference type="SAM" id="Phobius"/>
    </source>
</evidence>
<organism evidence="3 4">
    <name type="scientific">Actinomadura napierensis</name>
    <dbReference type="NCBI Taxonomy" id="267854"/>
    <lineage>
        <taxon>Bacteria</taxon>
        <taxon>Bacillati</taxon>
        <taxon>Actinomycetota</taxon>
        <taxon>Actinomycetes</taxon>
        <taxon>Streptosporangiales</taxon>
        <taxon>Thermomonosporaceae</taxon>
        <taxon>Actinomadura</taxon>
    </lineage>
</organism>
<dbReference type="EMBL" id="BAAAMR010000042">
    <property type="protein sequence ID" value="GAA2145836.1"/>
    <property type="molecule type" value="Genomic_DNA"/>
</dbReference>
<feature type="compositionally biased region" description="Basic and acidic residues" evidence="1">
    <location>
        <begin position="197"/>
        <end position="212"/>
    </location>
</feature>
<keyword evidence="2" id="KW-1133">Transmembrane helix</keyword>